<dbReference type="AlphaFoldDB" id="A0A126QME5"/>
<sequence>MHVLMEVGLMAAMLLSLIAAAWACLDTYQGQSGTLRWLERGQYSVVSLLVLASGILWTALMSRDFSFKYVYQYTSLNLPDFYAVTAFWAGRSGSLLFWLLIIAVSGTVFLRTKKYSDLPEQTKVAFWLLFFTVQGFFLFLLTSLSQPYIALSPVPADGEGLNPLLQNPGMAFHPPLLFLGYGFLTIPACLSLSMALTKGQDAWMKLTRGWVLPAWAFLSAGIILGGWWAYMELGWGGYWAWDPVENASIIPWFAATAYLHTSILGQRYGLFKRINIVLINLAFLLCIVGTYIVRSGIIESVHAFGGGGVGGPLLVFILAYLFLVLVGTAQAHTDKPKHEMIALSRQGLLVFSVWIFLALGSVILLGTMWPVISLGWESNPVGVTAGFYNTVTMPLFICIGLLLLVCPWLSWKEGIQHRERFIISTLSAVCLGGAAYFSGIRMVLPLVGFSAGAGVIVSTIMLALQKKALTSRRFWIAHGTHLGIALMIVGVAISGPYQSKKELVLAEGQSFAFSGYNFEYKEMVHSESNGIKSRVARIIVSHKGKEIGVLEPSQLIFPNNDHPHTEVSTLFSFGKELYATIHDVEDGRLEPLIVSVNPLVNWVWLGGTFVCLFPFIVLLPKRNRESATAAE</sequence>
<dbReference type="InterPro" id="IPR002541">
    <property type="entry name" value="Cyt_c_assembly"/>
</dbReference>
<dbReference type="Proteomes" id="UP000295506">
    <property type="component" value="Unassembled WGS sequence"/>
</dbReference>
<keyword evidence="2" id="KW-0201">Cytochrome c-type biogenesis</keyword>
<reference evidence="7 9" key="2">
    <citation type="submission" date="2019-03" db="EMBL/GenBank/DDBJ databases">
        <title>Genomic Encyclopedia of Type Strains, Phase IV (KMG-IV): sequencing the most valuable type-strain genomes for metagenomic binning, comparative biology and taxonomic classification.</title>
        <authorList>
            <person name="Goeker M."/>
        </authorList>
    </citation>
    <scope>NUCLEOTIDE SEQUENCE [LARGE SCALE GENOMIC DNA]</scope>
    <source>
        <strain evidence="7 9">DSM 101483</strain>
    </source>
</reference>
<comment type="similarity">
    <text evidence="1">Belongs to the CcmF/CycK/Ccl1/NrfE/CcsA family.</text>
</comment>
<dbReference type="GO" id="GO:0020037">
    <property type="term" value="F:heme binding"/>
    <property type="evidence" value="ECO:0007669"/>
    <property type="project" value="InterPro"/>
</dbReference>
<feature type="transmembrane region" description="Helical" evidence="3">
    <location>
        <begin position="124"/>
        <end position="144"/>
    </location>
</feature>
<dbReference type="GO" id="GO:0016020">
    <property type="term" value="C:membrane"/>
    <property type="evidence" value="ECO:0007669"/>
    <property type="project" value="InterPro"/>
</dbReference>
<feature type="domain" description="Cytochrome c-type biogenesis protein CcmF C-terminal" evidence="5">
    <location>
        <begin position="330"/>
        <end position="614"/>
    </location>
</feature>
<name>A0A126QME5_9BACT</name>
<dbReference type="GO" id="GO:0015232">
    <property type="term" value="F:heme transmembrane transporter activity"/>
    <property type="evidence" value="ECO:0007669"/>
    <property type="project" value="InterPro"/>
</dbReference>
<dbReference type="Pfam" id="PF16327">
    <property type="entry name" value="CcmF_C"/>
    <property type="match status" value="1"/>
</dbReference>
<evidence type="ECO:0000259" key="5">
    <source>
        <dbReference type="Pfam" id="PF16327"/>
    </source>
</evidence>
<keyword evidence="3" id="KW-0812">Transmembrane</keyword>
<dbReference type="GO" id="GO:0017004">
    <property type="term" value="P:cytochrome complex assembly"/>
    <property type="evidence" value="ECO:0007669"/>
    <property type="project" value="UniProtKB-KW"/>
</dbReference>
<feature type="transmembrane region" description="Helical" evidence="3">
    <location>
        <begin position="599"/>
        <end position="619"/>
    </location>
</feature>
<feature type="domain" description="Cytochrome c assembly protein" evidence="4">
    <location>
        <begin position="90"/>
        <end position="295"/>
    </location>
</feature>
<feature type="transmembrane region" description="Helical" evidence="3">
    <location>
        <begin position="42"/>
        <end position="62"/>
    </location>
</feature>
<feature type="transmembrane region" description="Helical" evidence="3">
    <location>
        <begin position="443"/>
        <end position="464"/>
    </location>
</feature>
<dbReference type="EMBL" id="SOBK01000001">
    <property type="protein sequence ID" value="TDT92285.1"/>
    <property type="molecule type" value="Genomic_DNA"/>
</dbReference>
<feature type="transmembrane region" description="Helical" evidence="3">
    <location>
        <begin position="391"/>
        <end position="409"/>
    </location>
</feature>
<feature type="transmembrane region" description="Helical" evidence="3">
    <location>
        <begin position="277"/>
        <end position="297"/>
    </location>
</feature>
<feature type="transmembrane region" description="Helical" evidence="3">
    <location>
        <begin position="421"/>
        <end position="437"/>
    </location>
</feature>
<dbReference type="Pfam" id="PF01578">
    <property type="entry name" value="Cytochrom_C_asm"/>
    <property type="match status" value="1"/>
</dbReference>
<reference evidence="6 8" key="1">
    <citation type="journal article" date="2016" name="Front. Microbiol.">
        <title>Genome Sequence of the Piezophilic, Mesophilic Sulfate-Reducing Bacterium Desulfovibrio indicus J2T.</title>
        <authorList>
            <person name="Cao J."/>
            <person name="Maignien L."/>
            <person name="Shao Z."/>
            <person name="Alain K."/>
            <person name="Jebbar M."/>
        </authorList>
    </citation>
    <scope>NUCLEOTIDE SEQUENCE [LARGE SCALE GENOMIC DNA]</scope>
    <source>
        <strain evidence="6 8">J2</strain>
    </source>
</reference>
<feature type="transmembrane region" description="Helical" evidence="3">
    <location>
        <begin position="347"/>
        <end position="371"/>
    </location>
</feature>
<proteinExistence type="inferred from homology"/>
<feature type="transmembrane region" description="Helical" evidence="3">
    <location>
        <begin position="176"/>
        <end position="197"/>
    </location>
</feature>
<evidence type="ECO:0000256" key="1">
    <source>
        <dbReference type="ARBA" id="ARBA00009186"/>
    </source>
</evidence>
<evidence type="ECO:0000259" key="4">
    <source>
        <dbReference type="Pfam" id="PF01578"/>
    </source>
</evidence>
<dbReference type="PRINTS" id="PR01410">
    <property type="entry name" value="CCBIOGENESIS"/>
</dbReference>
<dbReference type="EMBL" id="CP014206">
    <property type="protein sequence ID" value="AMK11253.1"/>
    <property type="molecule type" value="Genomic_DNA"/>
</dbReference>
<dbReference type="RefSeq" id="WP_066802701.1">
    <property type="nucleotide sequence ID" value="NZ_CP014206.1"/>
</dbReference>
<feature type="transmembrane region" description="Helical" evidence="3">
    <location>
        <begin position="476"/>
        <end position="497"/>
    </location>
</feature>
<evidence type="ECO:0000256" key="2">
    <source>
        <dbReference type="ARBA" id="ARBA00022748"/>
    </source>
</evidence>
<evidence type="ECO:0000256" key="3">
    <source>
        <dbReference type="SAM" id="Phobius"/>
    </source>
</evidence>
<feature type="transmembrane region" description="Helical" evidence="3">
    <location>
        <begin position="303"/>
        <end position="326"/>
    </location>
</feature>
<evidence type="ECO:0000313" key="9">
    <source>
        <dbReference type="Proteomes" id="UP000295506"/>
    </source>
</evidence>
<evidence type="ECO:0000313" key="7">
    <source>
        <dbReference type="EMBL" id="TDT92285.1"/>
    </source>
</evidence>
<organism evidence="7 9">
    <name type="scientific">Pseudodesulfovibrio indicus</name>
    <dbReference type="NCBI Taxonomy" id="1716143"/>
    <lineage>
        <taxon>Bacteria</taxon>
        <taxon>Pseudomonadati</taxon>
        <taxon>Thermodesulfobacteriota</taxon>
        <taxon>Desulfovibrionia</taxon>
        <taxon>Desulfovibrionales</taxon>
        <taxon>Desulfovibrionaceae</taxon>
    </lineage>
</organism>
<dbReference type="InterPro" id="IPR032523">
    <property type="entry name" value="CcmF_C"/>
</dbReference>
<keyword evidence="8" id="KW-1185">Reference proteome</keyword>
<evidence type="ECO:0000313" key="6">
    <source>
        <dbReference type="EMBL" id="AMK11253.1"/>
    </source>
</evidence>
<dbReference type="PANTHER" id="PTHR43653:SF1">
    <property type="entry name" value="CYTOCHROME C-TYPE BIOGENESIS PROTEIN CCMF"/>
    <property type="match status" value="1"/>
</dbReference>
<dbReference type="KEGG" id="dej:AWY79_09060"/>
<dbReference type="Proteomes" id="UP000055611">
    <property type="component" value="Chromosome"/>
</dbReference>
<feature type="transmembrane region" description="Helical" evidence="3">
    <location>
        <begin position="209"/>
        <end position="229"/>
    </location>
</feature>
<gene>
    <name evidence="6" type="ORF">AWY79_09060</name>
    <name evidence="7" type="ORF">EDC59_101691</name>
</gene>
<dbReference type="InterPro" id="IPR003567">
    <property type="entry name" value="Cyt_c_biogenesis"/>
</dbReference>
<dbReference type="OrthoDB" id="9761451at2"/>
<evidence type="ECO:0000313" key="8">
    <source>
        <dbReference type="Proteomes" id="UP000055611"/>
    </source>
</evidence>
<dbReference type="PANTHER" id="PTHR43653">
    <property type="entry name" value="CYTOCHROME C ASSEMBLY PROTEIN-RELATED"/>
    <property type="match status" value="1"/>
</dbReference>
<feature type="transmembrane region" description="Helical" evidence="3">
    <location>
        <begin position="249"/>
        <end position="265"/>
    </location>
</feature>
<keyword evidence="3" id="KW-0472">Membrane</keyword>
<accession>A0A126QME5</accession>
<protein>
    <submittedName>
        <fullName evidence="6">Cytochrome C biogenesis protein CcmF</fullName>
    </submittedName>
    <submittedName>
        <fullName evidence="7">Cytochrome c-type biogenesis protein CcmF</fullName>
    </submittedName>
</protein>
<keyword evidence="3" id="KW-1133">Transmembrane helix</keyword>